<dbReference type="RefSeq" id="WP_005298347.1">
    <property type="nucleotide sequence ID" value="NZ_AP026780.1"/>
</dbReference>
<dbReference type="NCBIfam" id="NF010242">
    <property type="entry name" value="PRK13689.1"/>
    <property type="match status" value="1"/>
</dbReference>
<comment type="similarity">
    <text evidence="1">Belongs to the UPF0352 family.</text>
</comment>
<dbReference type="Pfam" id="PF07208">
    <property type="entry name" value="DUF1414"/>
    <property type="match status" value="1"/>
</dbReference>
<dbReference type="InterPro" id="IPR023202">
    <property type="entry name" value="YejL_sf"/>
</dbReference>
<gene>
    <name evidence="2" type="ORF">F6450_03540</name>
    <name evidence="3" type="ORF">HWA77_15430</name>
</gene>
<evidence type="ECO:0000313" key="3">
    <source>
        <dbReference type="EMBL" id="NVP01605.1"/>
    </source>
</evidence>
<dbReference type="KEGG" id="pds:CAY62_09420"/>
<dbReference type="EMBL" id="VZUQ01000029">
    <property type="protein sequence ID" value="KAB1183675.1"/>
    <property type="molecule type" value="Genomic_DNA"/>
</dbReference>
<dbReference type="HAMAP" id="MF_00816">
    <property type="entry name" value="UPF0352"/>
    <property type="match status" value="1"/>
</dbReference>
<dbReference type="InterPro" id="IPR009857">
    <property type="entry name" value="UPF0352"/>
</dbReference>
<evidence type="ECO:0000313" key="5">
    <source>
        <dbReference type="Proteomes" id="UP000533429"/>
    </source>
</evidence>
<dbReference type="AlphaFoldDB" id="A0A1C3DNU0"/>
<name>A0A1C3DNU0_PHODD</name>
<evidence type="ECO:0000256" key="1">
    <source>
        <dbReference type="HAMAP-Rule" id="MF_00816"/>
    </source>
</evidence>
<dbReference type="GeneID" id="93398328"/>
<sequence length="72" mass="7888">MPITSKYSTKQVEKIIDEVFDVLEKNQVSPELALMIVGDVATNVINSNVPAGQRQAIAEKFALALQSTIKKD</sequence>
<evidence type="ECO:0000313" key="4">
    <source>
        <dbReference type="Proteomes" id="UP000480943"/>
    </source>
</evidence>
<reference evidence="3 5" key="2">
    <citation type="submission" date="2020-06" db="EMBL/GenBank/DDBJ databases">
        <title>Photobacterium damselae subsp. damselae comparative genomics.</title>
        <authorList>
            <person name="Osorio C.R."/>
        </authorList>
    </citation>
    <scope>NUCLEOTIDE SEQUENCE [LARGE SCALE GENOMIC DNA]</scope>
    <source>
        <strain evidence="3 5">TW250/03</strain>
    </source>
</reference>
<dbReference type="Gene3D" id="1.10.3390.10">
    <property type="entry name" value="YejL-like"/>
    <property type="match status" value="1"/>
</dbReference>
<proteinExistence type="inferred from homology"/>
<accession>A0A1C3DNU0</accession>
<reference evidence="2 4" key="1">
    <citation type="submission" date="2019-09" db="EMBL/GenBank/DDBJ databases">
        <title>Photobacterium damselae subsp. damselae CDC-2227-81, a human clinical isolate.</title>
        <authorList>
            <person name="Osorio C.R."/>
        </authorList>
    </citation>
    <scope>NUCLEOTIDE SEQUENCE [LARGE SCALE GENOMIC DNA]</scope>
    <source>
        <strain evidence="2 4">CDC-2227-81</strain>
    </source>
</reference>
<organism evidence="2 4">
    <name type="scientific">Photobacterium damselae subsp. damselae</name>
    <name type="common">Listonella damsela</name>
    <dbReference type="NCBI Taxonomy" id="85581"/>
    <lineage>
        <taxon>Bacteria</taxon>
        <taxon>Pseudomonadati</taxon>
        <taxon>Pseudomonadota</taxon>
        <taxon>Gammaproteobacteria</taxon>
        <taxon>Vibrionales</taxon>
        <taxon>Vibrionaceae</taxon>
        <taxon>Photobacterium</taxon>
    </lineage>
</organism>
<dbReference type="SUPFAM" id="SSF158651">
    <property type="entry name" value="YejL-like"/>
    <property type="match status" value="1"/>
</dbReference>
<dbReference type="PIRSF" id="PIRSF006188">
    <property type="entry name" value="UCP006188"/>
    <property type="match status" value="1"/>
</dbReference>
<dbReference type="Proteomes" id="UP000480943">
    <property type="component" value="Unassembled WGS sequence"/>
</dbReference>
<protein>
    <recommendedName>
        <fullName evidence="1">UPF0352 protein F6450_03540</fullName>
    </recommendedName>
</protein>
<dbReference type="EMBL" id="JABXOR010000971">
    <property type="protein sequence ID" value="NVP01605.1"/>
    <property type="molecule type" value="Genomic_DNA"/>
</dbReference>
<dbReference type="Proteomes" id="UP000533429">
    <property type="component" value="Unassembled WGS sequence"/>
</dbReference>
<comment type="caution">
    <text evidence="2">The sequence shown here is derived from an EMBL/GenBank/DDBJ whole genome shotgun (WGS) entry which is preliminary data.</text>
</comment>
<evidence type="ECO:0000313" key="2">
    <source>
        <dbReference type="EMBL" id="KAB1183675.1"/>
    </source>
</evidence>